<feature type="domain" description="DUF58" evidence="1">
    <location>
        <begin position="144"/>
        <end position="303"/>
    </location>
</feature>
<evidence type="ECO:0000259" key="1">
    <source>
        <dbReference type="Pfam" id="PF01882"/>
    </source>
</evidence>
<name>A0ABW3LPQ9_9BACI</name>
<accession>A0ABW3LPQ9</accession>
<gene>
    <name evidence="2" type="ORF">ACFQ3N_10960</name>
</gene>
<evidence type="ECO:0000313" key="3">
    <source>
        <dbReference type="Proteomes" id="UP001597040"/>
    </source>
</evidence>
<dbReference type="EMBL" id="JBHTKJ010000027">
    <property type="protein sequence ID" value="MFD1038905.1"/>
    <property type="molecule type" value="Genomic_DNA"/>
</dbReference>
<dbReference type="RefSeq" id="WP_390362333.1">
    <property type="nucleotide sequence ID" value="NZ_JBHTKJ010000027.1"/>
</dbReference>
<keyword evidence="3" id="KW-1185">Reference proteome</keyword>
<protein>
    <submittedName>
        <fullName evidence="2">DUF58 domain-containing protein</fullName>
    </submittedName>
</protein>
<sequence>MTVKIKRSIPYPLYYCICEEIFPDTLNKVDNQKDKFRYMGQPEKLKINRKIKKIIFPGFRRDIEMPYYIEQIARGEHVLQAIRIKTGDVFGFVKKEYIFPVEDLVVAYPVERPVKFTERISSFEQGPTSSYSLNLKNTNVATGIREYMPGDKFSWIDWKQTAKKNSMMTKEFEQEKSTDIILILNGINHKGLNVLAFEAAVEITVSLMEVIRKKSSQVGFLSIGEKTVFFPLHHDPTKMEWIRQHLTRVQPSGEYSFPVKLKEEAMKMSGGNIIIVITTNMDEAFRQSIKQVKQRTKQVIVIFIQSNRLITKHEHTIVEQLRYEGVVINVLTEQQLIQNTIEVSVS</sequence>
<evidence type="ECO:0000313" key="2">
    <source>
        <dbReference type="EMBL" id="MFD1038905.1"/>
    </source>
</evidence>
<organism evidence="2 3">
    <name type="scientific">Virgibacillus byunsanensis</name>
    <dbReference type="NCBI Taxonomy" id="570945"/>
    <lineage>
        <taxon>Bacteria</taxon>
        <taxon>Bacillati</taxon>
        <taxon>Bacillota</taxon>
        <taxon>Bacilli</taxon>
        <taxon>Bacillales</taxon>
        <taxon>Bacillaceae</taxon>
        <taxon>Virgibacillus</taxon>
    </lineage>
</organism>
<dbReference type="Pfam" id="PF01882">
    <property type="entry name" value="DUF58"/>
    <property type="match status" value="1"/>
</dbReference>
<proteinExistence type="predicted"/>
<dbReference type="InterPro" id="IPR002881">
    <property type="entry name" value="DUF58"/>
</dbReference>
<dbReference type="PANTHER" id="PTHR34351">
    <property type="entry name" value="SLR1927 PROTEIN-RELATED"/>
    <property type="match status" value="1"/>
</dbReference>
<dbReference type="Proteomes" id="UP001597040">
    <property type="component" value="Unassembled WGS sequence"/>
</dbReference>
<reference evidence="3" key="1">
    <citation type="journal article" date="2019" name="Int. J. Syst. Evol. Microbiol.">
        <title>The Global Catalogue of Microorganisms (GCM) 10K type strain sequencing project: providing services to taxonomists for standard genome sequencing and annotation.</title>
        <authorList>
            <consortium name="The Broad Institute Genomics Platform"/>
            <consortium name="The Broad Institute Genome Sequencing Center for Infectious Disease"/>
            <person name="Wu L."/>
            <person name="Ma J."/>
        </authorList>
    </citation>
    <scope>NUCLEOTIDE SEQUENCE [LARGE SCALE GENOMIC DNA]</scope>
    <source>
        <strain evidence="3">CCUG 56754</strain>
    </source>
</reference>
<comment type="caution">
    <text evidence="2">The sequence shown here is derived from an EMBL/GenBank/DDBJ whole genome shotgun (WGS) entry which is preliminary data.</text>
</comment>
<dbReference type="PANTHER" id="PTHR34351:SF2">
    <property type="entry name" value="DUF58 DOMAIN-CONTAINING PROTEIN"/>
    <property type="match status" value="1"/>
</dbReference>